<evidence type="ECO:0000256" key="2">
    <source>
        <dbReference type="ARBA" id="ARBA00022801"/>
    </source>
</evidence>
<comment type="similarity">
    <text evidence="1">Belongs to the 'GDSL' lipolytic enzyme family.</text>
</comment>
<organism evidence="4 5">
    <name type="scientific">Sphagnum troendelagicum</name>
    <dbReference type="NCBI Taxonomy" id="128251"/>
    <lineage>
        <taxon>Eukaryota</taxon>
        <taxon>Viridiplantae</taxon>
        <taxon>Streptophyta</taxon>
        <taxon>Embryophyta</taxon>
        <taxon>Bryophyta</taxon>
        <taxon>Sphagnophytina</taxon>
        <taxon>Sphagnopsida</taxon>
        <taxon>Sphagnales</taxon>
        <taxon>Sphagnaceae</taxon>
        <taxon>Sphagnum</taxon>
    </lineage>
</organism>
<reference evidence="4" key="1">
    <citation type="submission" date="2024-02" db="EMBL/GenBank/DDBJ databases">
        <authorList>
            <consortium name="ELIXIR-Norway"/>
            <consortium name="Elixir Norway"/>
        </authorList>
    </citation>
    <scope>NUCLEOTIDE SEQUENCE</scope>
</reference>
<dbReference type="Pfam" id="PF00657">
    <property type="entry name" value="Lipase_GDSL"/>
    <property type="match status" value="1"/>
</dbReference>
<keyword evidence="2" id="KW-0378">Hydrolase</keyword>
<dbReference type="PANTHER" id="PTHR46020">
    <property type="entry name" value="OSJNBB0059K02.9 PROTEIN"/>
    <property type="match status" value="1"/>
</dbReference>
<dbReference type="SUPFAM" id="SSF52266">
    <property type="entry name" value="SGNH hydrolase"/>
    <property type="match status" value="1"/>
</dbReference>
<evidence type="ECO:0000313" key="5">
    <source>
        <dbReference type="Proteomes" id="UP001497512"/>
    </source>
</evidence>
<name>A0ABP0UF34_9BRYO</name>
<proteinExistence type="inferred from homology"/>
<evidence type="ECO:0000313" key="4">
    <source>
        <dbReference type="EMBL" id="CAK9219555.1"/>
    </source>
</evidence>
<dbReference type="InterPro" id="IPR036514">
    <property type="entry name" value="SGNH_hydro_sf"/>
</dbReference>
<keyword evidence="3" id="KW-0443">Lipid metabolism</keyword>
<evidence type="ECO:0000256" key="3">
    <source>
        <dbReference type="ARBA" id="ARBA00023098"/>
    </source>
</evidence>
<dbReference type="InterPro" id="IPR001087">
    <property type="entry name" value="GDSL"/>
</dbReference>
<evidence type="ECO:0008006" key="6">
    <source>
        <dbReference type="Google" id="ProtNLM"/>
    </source>
</evidence>
<dbReference type="PANTHER" id="PTHR46020:SF4">
    <property type="entry name" value="OS04G0650200 PROTEIN"/>
    <property type="match status" value="1"/>
</dbReference>
<evidence type="ECO:0000256" key="1">
    <source>
        <dbReference type="ARBA" id="ARBA00008668"/>
    </source>
</evidence>
<dbReference type="EMBL" id="OZ019895">
    <property type="protein sequence ID" value="CAK9219555.1"/>
    <property type="molecule type" value="Genomic_DNA"/>
</dbReference>
<dbReference type="Proteomes" id="UP001497512">
    <property type="component" value="Chromosome 3"/>
</dbReference>
<gene>
    <name evidence="4" type="ORF">CSSPTR1EN2_LOCUS14624</name>
</gene>
<accession>A0ABP0UF34</accession>
<keyword evidence="5" id="KW-1185">Reference proteome</keyword>
<sequence>MAPLVESGRSKGWSQQGTVRGRASMAYFATLILVALLWSAGTAEGRPKFNTLFAIGDSYLDTGNRNPVDGTQTEIGPVNQDWLQPYGITFPRNPAGRFSDGFLLTDYLATFMGLNPVPYRLYSTGAAALPALRDGVNFAVGGAGVFDNLGFTKTGDQITQLKELVTAGLYDPSFIADSSLILYGVSGNDYAAFTRNNAGGVSATGLPVFIQQVVAQIMADLRSLYALGFRNFAVTKLQPVGCLPTYTMAFDYTMCNDIVNTLTPMHNSLLDTELNLNMQLYMREANLIYLDMETVFNDILTRRPTGFPTVLKPCCTPNFFTGLCGDVDISNNRQPLYSVCSNPSQAFFWDNNHPTSAGWQVVFERLLSSPIFTGGKSLPEFLLTLY</sequence>
<protein>
    <recommendedName>
        <fullName evidence="6">GDSL esterase/lipase</fullName>
    </recommendedName>
</protein>
<dbReference type="Gene3D" id="3.40.50.1110">
    <property type="entry name" value="SGNH hydrolase"/>
    <property type="match status" value="1"/>
</dbReference>